<reference evidence="4" key="1">
    <citation type="journal article" date="2013" name="Genome Res.">
        <title>A second-generation assembly of the Drosophila simulans genome provides new insights into patterns of lineage-specific divergence.</title>
        <authorList>
            <person name="Hu T.T."/>
            <person name="Eisen M.B."/>
            <person name="Thornton K.R."/>
            <person name="Andolfatto P."/>
        </authorList>
    </citation>
    <scope>NUCLEOTIDE SEQUENCE [LARGE SCALE GENOMIC DNA]</scope>
    <source>
        <strain evidence="4">W501</strain>
    </source>
</reference>
<keyword evidence="1" id="KW-0812">Transmembrane</keyword>
<dbReference type="AlphaFoldDB" id="A0A0J9RZX1"/>
<organism evidence="4">
    <name type="scientific">Drosophila simulans</name>
    <name type="common">Fruit fly</name>
    <dbReference type="NCBI Taxonomy" id="7240"/>
    <lineage>
        <taxon>Eukaryota</taxon>
        <taxon>Metazoa</taxon>
        <taxon>Ecdysozoa</taxon>
        <taxon>Arthropoda</taxon>
        <taxon>Hexapoda</taxon>
        <taxon>Insecta</taxon>
        <taxon>Pterygota</taxon>
        <taxon>Neoptera</taxon>
        <taxon>Endopterygota</taxon>
        <taxon>Diptera</taxon>
        <taxon>Brachycera</taxon>
        <taxon>Muscomorpha</taxon>
        <taxon>Ephydroidea</taxon>
        <taxon>Drosophilidae</taxon>
        <taxon>Drosophila</taxon>
        <taxon>Sophophora</taxon>
    </lineage>
</organism>
<accession>A0A0J9RZX1</accession>
<reference evidence="4" key="3">
    <citation type="submission" date="2015-04" db="EMBL/GenBank/DDBJ databases">
        <authorList>
            <consortium name="FlyBase"/>
        </authorList>
    </citation>
    <scope>NUCLEOTIDE SEQUENCE</scope>
    <source>
        <strain evidence="4">W501</strain>
    </source>
</reference>
<sequence length="118" mass="13395">MSLVWIILLGLLICERSTFGALPSAESTHYRLRSTNLPELKATPVARQTSRRIVPIPTSHKIALRTGKNRRGEAFNNSISTSDTADYNIWHALKADGKANFYILFFTIYISYLVYVLF</sequence>
<protein>
    <submittedName>
        <fullName evidence="3">Uncharacterized protein, isoform A</fullName>
    </submittedName>
    <submittedName>
        <fullName evidence="4">Uncharacterized protein, isoform B</fullName>
    </submittedName>
</protein>
<dbReference type="Proteomes" id="UP000035880">
    <property type="component" value="Chromosome 3L"/>
</dbReference>
<feature type="transmembrane region" description="Helical" evidence="1">
    <location>
        <begin position="99"/>
        <end position="117"/>
    </location>
</feature>
<evidence type="ECO:0000313" key="4">
    <source>
        <dbReference type="EMBL" id="KMZ01207.1"/>
    </source>
</evidence>
<dbReference type="KEGG" id="dsi:Dsimw501_GD29116"/>
<dbReference type="OrthoDB" id="7832598at2759"/>
<reference evidence="4" key="2">
    <citation type="submission" date="2014-06" db="EMBL/GenBank/DDBJ databases">
        <authorList>
            <person name="Hu T."/>
            <person name="Eisen M.B."/>
            <person name="Thornton K.R."/>
            <person name="Andolfatto P."/>
        </authorList>
    </citation>
    <scope>NUCLEOTIDE SEQUENCE</scope>
    <source>
        <strain evidence="4">W501</strain>
    </source>
</reference>
<evidence type="ECO:0000256" key="1">
    <source>
        <dbReference type="SAM" id="Phobius"/>
    </source>
</evidence>
<feature type="signal peptide" evidence="2">
    <location>
        <begin position="1"/>
        <end position="20"/>
    </location>
</feature>
<gene>
    <name evidence="4" type="primary">Dsim\GD29116</name>
    <name evidence="4" type="ORF">Dsimw501_GD29116</name>
</gene>
<evidence type="ECO:0000256" key="2">
    <source>
        <dbReference type="SAM" id="SignalP"/>
    </source>
</evidence>
<name>A0A0J9RZX1_DROSI</name>
<dbReference type="EMBL" id="CM002912">
    <property type="protein sequence ID" value="KMZ01206.1"/>
    <property type="molecule type" value="Genomic_DNA"/>
</dbReference>
<dbReference type="Bgee" id="FBgn0270406">
    <property type="expression patterns" value="Expressed in embryo and 3 other cell types or tissues"/>
</dbReference>
<dbReference type="EMBL" id="CM002912">
    <property type="protein sequence ID" value="KMZ01207.1"/>
    <property type="molecule type" value="Genomic_DNA"/>
</dbReference>
<keyword evidence="1" id="KW-0472">Membrane</keyword>
<feature type="chain" id="PRO_5007412702" evidence="2">
    <location>
        <begin position="21"/>
        <end position="118"/>
    </location>
</feature>
<keyword evidence="2" id="KW-0732">Signal</keyword>
<proteinExistence type="predicted"/>
<evidence type="ECO:0000313" key="3">
    <source>
        <dbReference type="EMBL" id="KMZ01206.1"/>
    </source>
</evidence>
<keyword evidence="1" id="KW-1133">Transmembrane helix</keyword>